<sequence length="71" mass="7551">MHADLVEVVEAVEQAHIPVRGAARADMAQDLAVLAGQVLGAQRGDRAGAHVGNGGRVHHRQRLAVDRIEQV</sequence>
<organism evidence="1 2">
    <name type="scientific">Beauveria bassiana D1-5</name>
    <dbReference type="NCBI Taxonomy" id="1245745"/>
    <lineage>
        <taxon>Eukaryota</taxon>
        <taxon>Fungi</taxon>
        <taxon>Dikarya</taxon>
        <taxon>Ascomycota</taxon>
        <taxon>Pezizomycotina</taxon>
        <taxon>Sordariomycetes</taxon>
        <taxon>Hypocreomycetidae</taxon>
        <taxon>Hypocreales</taxon>
        <taxon>Cordycipitaceae</taxon>
        <taxon>Beauveria</taxon>
    </lineage>
</organism>
<accession>A0A0A2V493</accession>
<protein>
    <submittedName>
        <fullName evidence="1">Uncharacterized protein</fullName>
    </submittedName>
</protein>
<evidence type="ECO:0000313" key="1">
    <source>
        <dbReference type="EMBL" id="KGQ02293.1"/>
    </source>
</evidence>
<dbReference type="HOGENOM" id="CLU_2739644_0_0_1"/>
<dbReference type="AlphaFoldDB" id="A0A0A2V493"/>
<reference evidence="1 2" key="1">
    <citation type="submission" date="2012-10" db="EMBL/GenBank/DDBJ databases">
        <title>Genome sequencing and analysis of entomopathogenic fungi Beauveria bassiana D1-5.</title>
        <authorList>
            <person name="Li Q."/>
            <person name="Wang L."/>
            <person name="Zhang Z."/>
            <person name="Wang Q."/>
            <person name="Ren J."/>
            <person name="Wang M."/>
            <person name="Xu W."/>
            <person name="Wang J."/>
            <person name="Lu Y."/>
            <person name="Du Q."/>
            <person name="Sun Z."/>
        </authorList>
    </citation>
    <scope>NUCLEOTIDE SEQUENCE [LARGE SCALE GENOMIC DNA]</scope>
    <source>
        <strain evidence="1 2">D1-5</strain>
    </source>
</reference>
<gene>
    <name evidence="1" type="ORF">BBAD15_g12499</name>
</gene>
<dbReference type="EMBL" id="ANFO01001673">
    <property type="protein sequence ID" value="KGQ02293.1"/>
    <property type="molecule type" value="Genomic_DNA"/>
</dbReference>
<evidence type="ECO:0000313" key="2">
    <source>
        <dbReference type="Proteomes" id="UP000030106"/>
    </source>
</evidence>
<proteinExistence type="predicted"/>
<name>A0A0A2V493_BEABA</name>
<dbReference type="Proteomes" id="UP000030106">
    <property type="component" value="Unassembled WGS sequence"/>
</dbReference>
<comment type="caution">
    <text evidence="1">The sequence shown here is derived from an EMBL/GenBank/DDBJ whole genome shotgun (WGS) entry which is preliminary data.</text>
</comment>